<dbReference type="EMBL" id="RRYP01030238">
    <property type="protein sequence ID" value="TNV71220.1"/>
    <property type="molecule type" value="Genomic_DNA"/>
</dbReference>
<keyword evidence="2" id="KW-1185">Reference proteome</keyword>
<proteinExistence type="predicted"/>
<evidence type="ECO:0000313" key="1">
    <source>
        <dbReference type="EMBL" id="TNV71220.1"/>
    </source>
</evidence>
<gene>
    <name evidence="1" type="ORF">FGO68_gene16770</name>
</gene>
<organism evidence="1 2">
    <name type="scientific">Halteria grandinella</name>
    <dbReference type="NCBI Taxonomy" id="5974"/>
    <lineage>
        <taxon>Eukaryota</taxon>
        <taxon>Sar</taxon>
        <taxon>Alveolata</taxon>
        <taxon>Ciliophora</taxon>
        <taxon>Intramacronucleata</taxon>
        <taxon>Spirotrichea</taxon>
        <taxon>Stichotrichia</taxon>
        <taxon>Sporadotrichida</taxon>
        <taxon>Halteriidae</taxon>
        <taxon>Halteria</taxon>
    </lineage>
</organism>
<protein>
    <recommendedName>
        <fullName evidence="3">Restriction endonuclease type IV Mrr domain-containing protein</fullName>
    </recommendedName>
</protein>
<name>A0A8J8NAP0_HALGN</name>
<accession>A0A8J8NAP0</accession>
<evidence type="ECO:0000313" key="2">
    <source>
        <dbReference type="Proteomes" id="UP000785679"/>
    </source>
</evidence>
<dbReference type="Proteomes" id="UP000785679">
    <property type="component" value="Unassembled WGS sequence"/>
</dbReference>
<sequence length="641" mass="71424">MYFPALFKAIQALEEKSFYDVAIMCLEQLGYRDLSIVDGPGDGGRDVVCSRPDIRIQLSVRKTWEKKINDEASNTINSGRRHFVYVTNRTISPDDQDEYLDTKYHYKGIVDLTIIDLRRIATSLARPSAIRPAYERLGLRIPAELVADPKDVAISTLLMFSKDAKELREEFIEGNIRARLLHVDDMPEEQLVEDVAAALPGVNIAHSARAALSRLRIAGRVTGAKTAVKLSNSEMTKMQAAEIEFLAAREIDVAAVAEVTKLSVGDSGTLLDLALELLVRDASLDGLGPVEQSIKSFLSEKRLYHKRDEIYEVLSRTNLSKLKQYGDVVNQTFATNTFDIYRALGRRTDIKVVLDSSVAMPVLFGLSFGGARSRYGVAALALRAALVQHEIAAVVPRPYLNEMAAHGRAAIALVDAYGALPLDAKRSLRSSENAYLSHFAHIEETMEEKGESISLKDFLAFFGIQTGRSLDKIENKIESLLNNHGIKVISCPTTDQNIHKNMSSAKKYHDKYIVDHDSAVATLLKNDDERGYIFSTWDKTMMNFVEDLIRVYADTPARVIDFLSMAGPANFASEQNYELISTLLHIDEKRAIPLAEKIAAIRTAEQAFKLDQIIQEARKLHGADWELRAEHVAPLLDKATD</sequence>
<dbReference type="AlphaFoldDB" id="A0A8J8NAP0"/>
<comment type="caution">
    <text evidence="1">The sequence shown here is derived from an EMBL/GenBank/DDBJ whole genome shotgun (WGS) entry which is preliminary data.</text>
</comment>
<reference evidence="1" key="1">
    <citation type="submission" date="2019-06" db="EMBL/GenBank/DDBJ databases">
        <authorList>
            <person name="Zheng W."/>
        </authorList>
    </citation>
    <scope>NUCLEOTIDE SEQUENCE</scope>
    <source>
        <strain evidence="1">QDHG01</strain>
    </source>
</reference>
<evidence type="ECO:0008006" key="3">
    <source>
        <dbReference type="Google" id="ProtNLM"/>
    </source>
</evidence>